<keyword evidence="6" id="KW-0732">Signal</keyword>
<evidence type="ECO:0000256" key="14">
    <source>
        <dbReference type="SAM" id="Coils"/>
    </source>
</evidence>
<dbReference type="AlphaFoldDB" id="A0A484D8C2"/>
<evidence type="ECO:0000256" key="2">
    <source>
        <dbReference type="ARBA" id="ARBA00008788"/>
    </source>
</evidence>
<dbReference type="GO" id="GO:0034361">
    <property type="term" value="C:very-low-density lipoprotein particle"/>
    <property type="evidence" value="ECO:0007669"/>
    <property type="project" value="TreeGrafter"/>
</dbReference>
<organism evidence="16 17">
    <name type="scientific">Perca flavescens</name>
    <name type="common">American yellow perch</name>
    <name type="synonym">Morone flavescens</name>
    <dbReference type="NCBI Taxonomy" id="8167"/>
    <lineage>
        <taxon>Eukaryota</taxon>
        <taxon>Metazoa</taxon>
        <taxon>Chordata</taxon>
        <taxon>Craniata</taxon>
        <taxon>Vertebrata</taxon>
        <taxon>Euteleostomi</taxon>
        <taxon>Actinopterygii</taxon>
        <taxon>Neopterygii</taxon>
        <taxon>Teleostei</taxon>
        <taxon>Neoteleostei</taxon>
        <taxon>Acanthomorphata</taxon>
        <taxon>Eupercaria</taxon>
        <taxon>Perciformes</taxon>
        <taxon>Percoidei</taxon>
        <taxon>Percidae</taxon>
        <taxon>Percinae</taxon>
        <taxon>Perca</taxon>
    </lineage>
</organism>
<evidence type="ECO:0000256" key="10">
    <source>
        <dbReference type="ARBA" id="ARBA00023098"/>
    </source>
</evidence>
<keyword evidence="7" id="KW-0677">Repeat</keyword>
<keyword evidence="15" id="KW-1133">Transmembrane helix</keyword>
<feature type="coiled-coil region" evidence="14">
    <location>
        <begin position="175"/>
        <end position="203"/>
    </location>
</feature>
<keyword evidence="10" id="KW-0443">Lipid metabolism</keyword>
<dbReference type="GO" id="GO:0042627">
    <property type="term" value="C:chylomicron"/>
    <property type="evidence" value="ECO:0007669"/>
    <property type="project" value="TreeGrafter"/>
</dbReference>
<dbReference type="GO" id="GO:0005543">
    <property type="term" value="F:phospholipid binding"/>
    <property type="evidence" value="ECO:0007669"/>
    <property type="project" value="TreeGrafter"/>
</dbReference>
<accession>A0A484D8C2</accession>
<dbReference type="STRING" id="8167.A0A484D8C2"/>
<evidence type="ECO:0000313" key="16">
    <source>
        <dbReference type="EMBL" id="TDH11561.1"/>
    </source>
</evidence>
<keyword evidence="3" id="KW-0813">Transport</keyword>
<dbReference type="EMBL" id="SCKG01000006">
    <property type="protein sequence ID" value="TDH11561.1"/>
    <property type="molecule type" value="Genomic_DNA"/>
</dbReference>
<comment type="similarity">
    <text evidence="2">Belongs to the apolipoprotein A1/A4/E family.</text>
</comment>
<evidence type="ECO:0000256" key="11">
    <source>
        <dbReference type="ARBA" id="ARBA00023166"/>
    </source>
</evidence>
<keyword evidence="14" id="KW-0175">Coiled coil</keyword>
<proteinExistence type="inferred from homology"/>
<dbReference type="GO" id="GO:0120020">
    <property type="term" value="F:cholesterol transfer activity"/>
    <property type="evidence" value="ECO:0007669"/>
    <property type="project" value="TreeGrafter"/>
</dbReference>
<dbReference type="GO" id="GO:0034364">
    <property type="term" value="C:high-density lipoprotein particle"/>
    <property type="evidence" value="ECO:0007669"/>
    <property type="project" value="UniProtKB-KW"/>
</dbReference>
<comment type="function">
    <text evidence="13">Participates in the reverse transport of cholesterol from tissues to the liver for excretion by promoting cholesterol efflux from tissues and by acting as a cofactor for the lecithin cholesterol acyltransferase (LCAT).</text>
</comment>
<evidence type="ECO:0000256" key="4">
    <source>
        <dbReference type="ARBA" id="ARBA00022525"/>
    </source>
</evidence>
<keyword evidence="8" id="KW-0345">HDL</keyword>
<evidence type="ECO:0000256" key="15">
    <source>
        <dbReference type="SAM" id="Phobius"/>
    </source>
</evidence>
<keyword evidence="9" id="KW-0445">Lipid transport</keyword>
<reference evidence="16 17" key="1">
    <citation type="submission" date="2019-01" db="EMBL/GenBank/DDBJ databases">
        <title>A chromosome-scale genome assembly of the yellow perch, Perca flavescens.</title>
        <authorList>
            <person name="Feron R."/>
            <person name="Morvezen R."/>
            <person name="Bestin A."/>
            <person name="Haffray P."/>
            <person name="Klopp C."/>
            <person name="Zahm M."/>
            <person name="Cabau C."/>
            <person name="Roques C."/>
            <person name="Donnadieu C."/>
            <person name="Bouchez O."/>
            <person name="Christie M."/>
            <person name="Larson W."/>
            <person name="Guiguen Y."/>
        </authorList>
    </citation>
    <scope>NUCLEOTIDE SEQUENCE [LARGE SCALE GENOMIC DNA]</scope>
    <source>
        <strain evidence="16">YP-PL-M2</strain>
        <tissue evidence="16">Blood</tissue>
    </source>
</reference>
<dbReference type="FunFam" id="1.20.120.20:FF:000008">
    <property type="entry name" value="Apolipoprotein A-IV a"/>
    <property type="match status" value="1"/>
</dbReference>
<evidence type="ECO:0008006" key="18">
    <source>
        <dbReference type="Google" id="ProtNLM"/>
    </source>
</evidence>
<evidence type="ECO:0000256" key="3">
    <source>
        <dbReference type="ARBA" id="ARBA00022448"/>
    </source>
</evidence>
<keyword evidence="15" id="KW-0812">Transmembrane</keyword>
<sequence length="281" mass="31563">MLYCDVSWQQPSGFADTLANSGLRTMKVLVVLIVALFSAGSHANLFYADAPKPQLDVLTDAFWDYVAKATQTADDTLQMIRKSQFGQDVSARLTESADVASKYAVTLQEQLPPAAQDLIVKVTTETDVLKERMIQELNTAKDKLQPYTEEIKAQIQQRVEQLKQELAPYADSMDTEALRTTLKEKTEELKASLEQSVMDLQAQLGPYTDDLKLKVDQHLQDFKESVAPVTEKVQGELTQRVQQVKEMAAPYVDAVRENLDPHAQDLQAQLTSLYEYFVKAN</sequence>
<dbReference type="GO" id="GO:0008203">
    <property type="term" value="P:cholesterol metabolic process"/>
    <property type="evidence" value="ECO:0007669"/>
    <property type="project" value="UniProtKB-KW"/>
</dbReference>
<dbReference type="FunFam" id="1.20.120.20:FF:000007">
    <property type="entry name" value="Apolipoprotein A-IV a"/>
    <property type="match status" value="1"/>
</dbReference>
<keyword evidence="4" id="KW-0964">Secreted</keyword>
<keyword evidence="12" id="KW-0753">Steroid metabolism</keyword>
<comment type="subcellular location">
    <subcellularLocation>
        <location evidence="1">Secreted</location>
    </subcellularLocation>
</comment>
<protein>
    <recommendedName>
        <fullName evidence="18">Apolipoprotein A-IV</fullName>
    </recommendedName>
</protein>
<keyword evidence="15" id="KW-0472">Membrane</keyword>
<name>A0A484D8C2_PERFV</name>
<dbReference type="GO" id="GO:0033344">
    <property type="term" value="P:cholesterol efflux"/>
    <property type="evidence" value="ECO:0007669"/>
    <property type="project" value="TreeGrafter"/>
</dbReference>
<dbReference type="GO" id="GO:0033700">
    <property type="term" value="P:phospholipid efflux"/>
    <property type="evidence" value="ECO:0007669"/>
    <property type="project" value="TreeGrafter"/>
</dbReference>
<evidence type="ECO:0000256" key="12">
    <source>
        <dbReference type="ARBA" id="ARBA00023221"/>
    </source>
</evidence>
<evidence type="ECO:0000256" key="1">
    <source>
        <dbReference type="ARBA" id="ARBA00004613"/>
    </source>
</evidence>
<keyword evidence="5" id="KW-0153">Cholesterol metabolism</keyword>
<keyword evidence="17" id="KW-1185">Reference proteome</keyword>
<dbReference type="Proteomes" id="UP000295070">
    <property type="component" value="Chromosome 6"/>
</dbReference>
<evidence type="ECO:0000256" key="9">
    <source>
        <dbReference type="ARBA" id="ARBA00023055"/>
    </source>
</evidence>
<dbReference type="GO" id="GO:0042157">
    <property type="term" value="P:lipoprotein metabolic process"/>
    <property type="evidence" value="ECO:0007669"/>
    <property type="project" value="InterPro"/>
</dbReference>
<comment type="caution">
    <text evidence="16">The sequence shown here is derived from an EMBL/GenBank/DDBJ whole genome shotgun (WGS) entry which is preliminary data.</text>
</comment>
<dbReference type="PANTHER" id="PTHR18976:SF28">
    <property type="entry name" value="APOLIPOPROTEIN A-IV-RELATED"/>
    <property type="match status" value="1"/>
</dbReference>
<dbReference type="PANTHER" id="PTHR18976">
    <property type="entry name" value="APOLIPOPROTEIN"/>
    <property type="match status" value="1"/>
</dbReference>
<dbReference type="GO" id="GO:0034362">
    <property type="term" value="C:low-density lipoprotein particle"/>
    <property type="evidence" value="ECO:0007669"/>
    <property type="project" value="TreeGrafter"/>
</dbReference>
<evidence type="ECO:0000256" key="6">
    <source>
        <dbReference type="ARBA" id="ARBA00022729"/>
    </source>
</evidence>
<gene>
    <name evidence="16" type="ORF">EPR50_G00062070</name>
</gene>
<evidence type="ECO:0000256" key="7">
    <source>
        <dbReference type="ARBA" id="ARBA00022737"/>
    </source>
</evidence>
<dbReference type="Gene3D" id="1.20.120.20">
    <property type="entry name" value="Apolipoprotein"/>
    <property type="match status" value="2"/>
</dbReference>
<keyword evidence="11" id="KW-1207">Sterol metabolism</keyword>
<dbReference type="GO" id="GO:0055090">
    <property type="term" value="P:acylglycerol homeostasis"/>
    <property type="evidence" value="ECO:0007669"/>
    <property type="project" value="TreeGrafter"/>
</dbReference>
<dbReference type="Pfam" id="PF01442">
    <property type="entry name" value="Apolipoprotein"/>
    <property type="match status" value="1"/>
</dbReference>
<evidence type="ECO:0000313" key="17">
    <source>
        <dbReference type="Proteomes" id="UP000295070"/>
    </source>
</evidence>
<dbReference type="SUPFAM" id="SSF58113">
    <property type="entry name" value="Apolipoprotein A-I"/>
    <property type="match status" value="1"/>
</dbReference>
<dbReference type="GO" id="GO:0060228">
    <property type="term" value="F:phosphatidylcholine-sterol O-acyltransferase activator activity"/>
    <property type="evidence" value="ECO:0007669"/>
    <property type="project" value="TreeGrafter"/>
</dbReference>
<feature type="transmembrane region" description="Helical" evidence="15">
    <location>
        <begin position="28"/>
        <end position="47"/>
    </location>
</feature>
<evidence type="ECO:0000256" key="13">
    <source>
        <dbReference type="ARBA" id="ARBA00037506"/>
    </source>
</evidence>
<evidence type="ECO:0000256" key="8">
    <source>
        <dbReference type="ARBA" id="ARBA00022850"/>
    </source>
</evidence>
<dbReference type="InterPro" id="IPR000074">
    <property type="entry name" value="ApoA_E"/>
</dbReference>
<evidence type="ECO:0000256" key="5">
    <source>
        <dbReference type="ARBA" id="ARBA00022548"/>
    </source>
</evidence>
<dbReference type="InterPro" id="IPR050163">
    <property type="entry name" value="Apolipoprotein_A1/A4/E"/>
</dbReference>
<dbReference type="GO" id="GO:1903561">
    <property type="term" value="C:extracellular vesicle"/>
    <property type="evidence" value="ECO:0007669"/>
    <property type="project" value="TreeGrafter"/>
</dbReference>